<accession>A0A0N1ITF1</accession>
<reference evidence="1 2" key="1">
    <citation type="submission" date="2015-07" db="EMBL/GenBank/DDBJ databases">
        <title>The genome of Melipona quadrifasciata.</title>
        <authorList>
            <person name="Pan H."/>
            <person name="Kapheim K."/>
        </authorList>
    </citation>
    <scope>NUCLEOTIDE SEQUENCE [LARGE SCALE GENOMIC DNA]</scope>
    <source>
        <strain evidence="1">0111107301</strain>
        <tissue evidence="1">Whole body</tissue>
    </source>
</reference>
<keyword evidence="2" id="KW-1185">Reference proteome</keyword>
<gene>
    <name evidence="1" type="ORF">WN51_01370</name>
</gene>
<name>A0A0N1ITF1_9HYME</name>
<protein>
    <submittedName>
        <fullName evidence="1">Uncharacterized protein</fullName>
    </submittedName>
</protein>
<evidence type="ECO:0000313" key="2">
    <source>
        <dbReference type="Proteomes" id="UP000053105"/>
    </source>
</evidence>
<proteinExistence type="predicted"/>
<organism evidence="1 2">
    <name type="scientific">Melipona quadrifasciata</name>
    <dbReference type="NCBI Taxonomy" id="166423"/>
    <lineage>
        <taxon>Eukaryota</taxon>
        <taxon>Metazoa</taxon>
        <taxon>Ecdysozoa</taxon>
        <taxon>Arthropoda</taxon>
        <taxon>Hexapoda</taxon>
        <taxon>Insecta</taxon>
        <taxon>Pterygota</taxon>
        <taxon>Neoptera</taxon>
        <taxon>Endopterygota</taxon>
        <taxon>Hymenoptera</taxon>
        <taxon>Apocrita</taxon>
        <taxon>Aculeata</taxon>
        <taxon>Apoidea</taxon>
        <taxon>Anthophila</taxon>
        <taxon>Apidae</taxon>
        <taxon>Melipona</taxon>
    </lineage>
</organism>
<dbReference type="Proteomes" id="UP000053105">
    <property type="component" value="Unassembled WGS sequence"/>
</dbReference>
<dbReference type="EMBL" id="KQ435808">
    <property type="protein sequence ID" value="KOX73002.1"/>
    <property type="molecule type" value="Genomic_DNA"/>
</dbReference>
<dbReference type="AlphaFoldDB" id="A0A0N1ITF1"/>
<evidence type="ECO:0000313" key="1">
    <source>
        <dbReference type="EMBL" id="KOX73002.1"/>
    </source>
</evidence>
<sequence length="321" mass="36834">MYKLLQFYWNECLAYPNMNLCERKITVTNNMLHYADILLDRDVIRWYRMTRYGYDTGSHRCESIVIGTCQLGLITNSIEQDPIRHYQDKMTLQNDDPEARVSFVGRGIAKDCLTRVSPMSNKAIFIARVRRNVLVARVNSYLDGNPTTQWIDNLTDLLDVRLAHGLLKQRHVVALLITEVKKEVGEFWIGLGTQPRLQYKHSHDVDPGYSIGRAMRQSSKASHGPDYRQHPLSDPLRGKDITRVTLGLFKNPSRKKLFVVCPIRSAFVKLGQDQRRPAIIVKHNKSESLNALFVASSTTDESNSIYIAYSAQCIKLESYRD</sequence>